<dbReference type="RefSeq" id="WP_194213507.1">
    <property type="nucleotide sequence ID" value="NZ_CP061205.1"/>
</dbReference>
<comment type="caution">
    <text evidence="1">The sequence shown here is derived from an EMBL/GenBank/DDBJ whole genome shotgun (WGS) entry which is preliminary data.</text>
</comment>
<name>A0ABV7D7K8_9PROT</name>
<organism evidence="1 2">
    <name type="scientific">Kordiimonas pumila</name>
    <dbReference type="NCBI Taxonomy" id="2161677"/>
    <lineage>
        <taxon>Bacteria</taxon>
        <taxon>Pseudomonadati</taxon>
        <taxon>Pseudomonadota</taxon>
        <taxon>Alphaproteobacteria</taxon>
        <taxon>Kordiimonadales</taxon>
        <taxon>Kordiimonadaceae</taxon>
        <taxon>Kordiimonas</taxon>
    </lineage>
</organism>
<dbReference type="EMBL" id="JBHRSL010000010">
    <property type="protein sequence ID" value="MFC3052855.1"/>
    <property type="molecule type" value="Genomic_DNA"/>
</dbReference>
<evidence type="ECO:0008006" key="3">
    <source>
        <dbReference type="Google" id="ProtNLM"/>
    </source>
</evidence>
<accession>A0ABV7D7K8</accession>
<protein>
    <recommendedName>
        <fullName evidence="3">SnoaL-like domain-containing protein</fullName>
    </recommendedName>
</protein>
<keyword evidence="2" id="KW-1185">Reference proteome</keyword>
<sequence>MTMDALSQQFKVLYDQWGAAIANKQYDWFERHFADDFSGTAQPWPTLFVDKAKMIELDKAIEKMDTEWQKVTAQQVSANTVVTIGIVKYNEEEFSDNSAIAEGMPSGSDLAELTHGKSVAYLNGWRHNGEVWQIFDHHMIGIVDDPSA</sequence>
<dbReference type="Proteomes" id="UP001595444">
    <property type="component" value="Unassembled WGS sequence"/>
</dbReference>
<reference evidence="2" key="1">
    <citation type="journal article" date="2019" name="Int. J. Syst. Evol. Microbiol.">
        <title>The Global Catalogue of Microorganisms (GCM) 10K type strain sequencing project: providing services to taxonomists for standard genome sequencing and annotation.</title>
        <authorList>
            <consortium name="The Broad Institute Genomics Platform"/>
            <consortium name="The Broad Institute Genome Sequencing Center for Infectious Disease"/>
            <person name="Wu L."/>
            <person name="Ma J."/>
        </authorList>
    </citation>
    <scope>NUCLEOTIDE SEQUENCE [LARGE SCALE GENOMIC DNA]</scope>
    <source>
        <strain evidence="2">KCTC 62164</strain>
    </source>
</reference>
<gene>
    <name evidence="1" type="ORF">ACFOKA_13150</name>
</gene>
<dbReference type="Gene3D" id="3.10.450.50">
    <property type="match status" value="1"/>
</dbReference>
<evidence type="ECO:0000313" key="2">
    <source>
        <dbReference type="Proteomes" id="UP001595444"/>
    </source>
</evidence>
<proteinExistence type="predicted"/>
<evidence type="ECO:0000313" key="1">
    <source>
        <dbReference type="EMBL" id="MFC3052855.1"/>
    </source>
</evidence>